<keyword evidence="2" id="KW-0732">Signal</keyword>
<dbReference type="NCBIfam" id="TIGR03057">
    <property type="entry name" value="xxxLxxG_by_4"/>
    <property type="match status" value="1"/>
</dbReference>
<proteinExistence type="predicted"/>
<keyword evidence="4" id="KW-1185">Reference proteome</keyword>
<evidence type="ECO:0000256" key="1">
    <source>
        <dbReference type="SAM" id="Coils"/>
    </source>
</evidence>
<accession>A0A8I0AKD2</accession>
<feature type="coiled-coil region" evidence="1">
    <location>
        <begin position="715"/>
        <end position="742"/>
    </location>
</feature>
<evidence type="ECO:0008006" key="5">
    <source>
        <dbReference type="Google" id="ProtNLM"/>
    </source>
</evidence>
<comment type="caution">
    <text evidence="3">The sequence shown here is derived from an EMBL/GenBank/DDBJ whole genome shotgun (WGS) entry which is preliminary data.</text>
</comment>
<evidence type="ECO:0000313" key="4">
    <source>
        <dbReference type="Proteomes" id="UP000615234"/>
    </source>
</evidence>
<reference evidence="3 4" key="1">
    <citation type="submission" date="2020-08" db="EMBL/GenBank/DDBJ databases">
        <title>Genome public.</title>
        <authorList>
            <person name="Liu C."/>
            <person name="Sun Q."/>
        </authorList>
    </citation>
    <scope>NUCLEOTIDE SEQUENCE [LARGE SCALE GENOMIC DNA]</scope>
    <source>
        <strain evidence="3 4">NSJ-10</strain>
    </source>
</reference>
<keyword evidence="1" id="KW-0175">Coiled coil</keyword>
<gene>
    <name evidence="3" type="ORF">H8S09_02905</name>
</gene>
<dbReference type="Proteomes" id="UP000615234">
    <property type="component" value="Unassembled WGS sequence"/>
</dbReference>
<organism evidence="3 4">
    <name type="scientific">Coprococcus hominis</name>
    <name type="common">ex Liu et al. 2022</name>
    <dbReference type="NCBI Taxonomy" id="2763039"/>
    <lineage>
        <taxon>Bacteria</taxon>
        <taxon>Bacillati</taxon>
        <taxon>Bacillota</taxon>
        <taxon>Clostridia</taxon>
        <taxon>Lachnospirales</taxon>
        <taxon>Lachnospiraceae</taxon>
        <taxon>Coprococcus</taxon>
    </lineage>
</organism>
<feature type="chain" id="PRO_5039422211" description="X-X-X-Leu-X-X-Gly heptad repeats" evidence="2">
    <location>
        <begin position="33"/>
        <end position="771"/>
    </location>
</feature>
<dbReference type="Gene3D" id="1.10.287.950">
    <property type="entry name" value="Methyl-accepting chemotaxis protein"/>
    <property type="match status" value="1"/>
</dbReference>
<protein>
    <recommendedName>
        <fullName evidence="5">X-X-X-Leu-X-X-Gly heptad repeats</fullName>
    </recommendedName>
</protein>
<sequence length="771" mass="80392">MSYKNMKARKRFMAIALSGAMMLSVTGCGSTATGDVQTLENPEIMSKSDEELSDVLENSVGLSENTDSDKDETVYVIADAAGNKQDVIVSEWLKNTDGEATIKDSSNLTDIENVKGDETFTENNGELVWKADGNSIYYQGKSEEQVPVEVKATYYLDDQEITPDQLAGKSGKVKMRFEYVNNSKSGDVYTPFLMATGMILSNDKFSNIKVENGQVVNDGNNSIVVGMGMPGLQDSLDLQKLDVEIPDYFEVTADCTDFSLDMTMTVASTGFLSKDSDNKDLKDAESDINELIDTYSDGMNSLVEGITEYTDGVSSVSDGIGQVKDGADSLYQGSLTLAQGVDSATTGAGTLKAAFEGENGILSGSKQISDGLATLNKAVKGIELPTKTELSDKEKKAIKSTITENITNNLTANKDKIADGVDKDAVTAEAQKNGKAAAPSKESVVKEAQAAAPSADTVAAEAQAAAPSASTVAAEAQAAAPSSSTVASEASGQFATYFQEFVSAYAQMTGSQPDDATLAALQGAFATAYGDVYGAAYKSGYGTAYGSGYKSGYGTAYGTAYTSGYSTAYGTAYTNAFTAGYGSAYGTAYQSAYGTAYVEGYKSGYATAYQDGLSYGANLVLGKLSSFSGQITTLKKSVDALATGASALNTGLGKVYTGTSDLYNGMVKLNGGAGSLTKGANTLKEGAGTLKDGASKLTDASGDLKDGSKQLSDGTDKIVDAVNDAEKDLDSLSEKCDKVIKAGEAYESFGGISDDMKGSVKFIIKTDSISK</sequence>
<dbReference type="InterPro" id="IPR023908">
    <property type="entry name" value="xxxLxxG_rpt"/>
</dbReference>
<evidence type="ECO:0000256" key="2">
    <source>
        <dbReference type="SAM" id="SignalP"/>
    </source>
</evidence>
<evidence type="ECO:0000313" key="3">
    <source>
        <dbReference type="EMBL" id="MBC5661851.1"/>
    </source>
</evidence>
<dbReference type="RefSeq" id="WP_186847351.1">
    <property type="nucleotide sequence ID" value="NZ_JACOOX010000002.1"/>
</dbReference>
<dbReference type="PROSITE" id="PS51257">
    <property type="entry name" value="PROKAR_LIPOPROTEIN"/>
    <property type="match status" value="1"/>
</dbReference>
<dbReference type="EMBL" id="JACOOX010000002">
    <property type="protein sequence ID" value="MBC5661851.1"/>
    <property type="molecule type" value="Genomic_DNA"/>
</dbReference>
<feature type="signal peptide" evidence="2">
    <location>
        <begin position="1"/>
        <end position="32"/>
    </location>
</feature>
<dbReference type="AlphaFoldDB" id="A0A8I0AKD2"/>
<name>A0A8I0AKD2_9FIRM</name>